<organism evidence="1 2">
    <name type="scientific">Gordonibacter massiliensis</name>
    <name type="common">ex Traore et al. 2017</name>
    <dbReference type="NCBI Taxonomy" id="1841863"/>
    <lineage>
        <taxon>Bacteria</taxon>
        <taxon>Bacillati</taxon>
        <taxon>Actinomycetota</taxon>
        <taxon>Coriobacteriia</taxon>
        <taxon>Eggerthellales</taxon>
        <taxon>Eggerthellaceae</taxon>
        <taxon>Gordonibacter</taxon>
    </lineage>
</organism>
<comment type="caution">
    <text evidence="1">The sequence shown here is derived from an EMBL/GenBank/DDBJ whole genome shotgun (WGS) entry which is preliminary data.</text>
</comment>
<gene>
    <name evidence="1" type="ORF">H7313_01870</name>
</gene>
<dbReference type="RefSeq" id="WP_185904086.1">
    <property type="nucleotide sequence ID" value="NZ_JACMSE010000001.1"/>
</dbReference>
<evidence type="ECO:0000313" key="1">
    <source>
        <dbReference type="EMBL" id="MBC2888100.1"/>
    </source>
</evidence>
<dbReference type="AlphaFoldDB" id="A0A842JGD1"/>
<dbReference type="Proteomes" id="UP000587396">
    <property type="component" value="Unassembled WGS sequence"/>
</dbReference>
<reference evidence="1 2" key="1">
    <citation type="submission" date="2020-08" db="EMBL/GenBank/DDBJ databases">
        <authorList>
            <person name="Liu C."/>
            <person name="Sun Q."/>
        </authorList>
    </citation>
    <scope>NUCLEOTIDE SEQUENCE [LARGE SCALE GENOMIC DNA]</scope>
    <source>
        <strain evidence="1 2">N22</strain>
    </source>
</reference>
<sequence length="351" mass="37646">MADTVGAGDAGTVAPVAGAARAGGDSRQVERGAYGGSAAPSAVTVASSTTGAVGRGAAGAALFAPADEADFQAGLWRVLAKQVTLYTLGESSSLPEYDAHRLLASTCFVLGVDPDDPDPALMRAIVAEGAEATFEREVRLVEREAERTDGLWREVALTTPLLESVALKDTLESLRGFRSRYAPRFFAHEIPADIDYPLAEPVPEAVQGVRYVNAYLERLLMENRFLQRFDLERCKGVLRAVHPDYGELILNLFEPVATNAVGCALAGCDVRSLRMDDAGYARMATSLQGKPVRQVRGELEATALRACGEVGLRAPDDEPVRGYVEKFASRLAPRLRNALAHDALAGVFVRW</sequence>
<keyword evidence="2" id="KW-1185">Reference proteome</keyword>
<dbReference type="EMBL" id="JACMSE010000001">
    <property type="protein sequence ID" value="MBC2888100.1"/>
    <property type="molecule type" value="Genomic_DNA"/>
</dbReference>
<protein>
    <submittedName>
        <fullName evidence="1">Uncharacterized protein</fullName>
    </submittedName>
</protein>
<accession>A0A842JGD1</accession>
<dbReference type="Pfam" id="PF19677">
    <property type="entry name" value="DUF6179"/>
    <property type="match status" value="1"/>
</dbReference>
<evidence type="ECO:0000313" key="2">
    <source>
        <dbReference type="Proteomes" id="UP000587396"/>
    </source>
</evidence>
<dbReference type="InterPro" id="IPR045751">
    <property type="entry name" value="DUF6179"/>
</dbReference>
<name>A0A842JGD1_9ACTN</name>
<proteinExistence type="predicted"/>